<sequence length="126" mass="13718">MSSGILACCVKRTEAVHLRGNPTCFWLFGRVVPVSNRLKISRHPLGGLLGVGQSHSSRRAIERAADRCLQSLLLSPLVTKSPSESTLELIVAWDTGIFVNAGASYNPVRKKIFELSDRRSGAGRES</sequence>
<accession>A0A0A0HUZ7</accession>
<dbReference type="RefSeq" id="XP_010761581.1">
    <property type="nucleotide sequence ID" value="XM_010763279.1"/>
</dbReference>
<dbReference type="Proteomes" id="UP000001628">
    <property type="component" value="Unassembled WGS sequence"/>
</dbReference>
<dbReference type="HOGENOM" id="CLU_1982249_0_0_1"/>
<dbReference type="GeneID" id="22587885"/>
<protein>
    <submittedName>
        <fullName evidence="1">Uncharacterized protein</fullName>
    </submittedName>
</protein>
<keyword evidence="2" id="KW-1185">Reference proteome</keyword>
<reference evidence="1 2" key="1">
    <citation type="journal article" date="2011" name="PLoS Genet.">
        <title>Comparative genomic analysis of human fungal pathogens causing paracoccidioidomycosis.</title>
        <authorList>
            <person name="Desjardins C.A."/>
            <person name="Champion M.D."/>
            <person name="Holder J.W."/>
            <person name="Muszewska A."/>
            <person name="Goldberg J."/>
            <person name="Bailao A.M."/>
            <person name="Brigido M.M."/>
            <person name="Ferreira M.E."/>
            <person name="Garcia A.M."/>
            <person name="Grynberg M."/>
            <person name="Gujja S."/>
            <person name="Heiman D.I."/>
            <person name="Henn M.R."/>
            <person name="Kodira C.D."/>
            <person name="Leon-Narvaez H."/>
            <person name="Longo L.V."/>
            <person name="Ma L.J."/>
            <person name="Malavazi I."/>
            <person name="Matsuo A.L."/>
            <person name="Morais F.V."/>
            <person name="Pereira M."/>
            <person name="Rodriguez-Brito S."/>
            <person name="Sakthikumar S."/>
            <person name="Salem-Izacc S.M."/>
            <person name="Sykes S.M."/>
            <person name="Teixeira M.M."/>
            <person name="Vallejo M.C."/>
            <person name="Walter M.E."/>
            <person name="Yandava C."/>
            <person name="Young S."/>
            <person name="Zeng Q."/>
            <person name="Zucker J."/>
            <person name="Felipe M.S."/>
            <person name="Goldman G.H."/>
            <person name="Haas B.J."/>
            <person name="McEwen J.G."/>
            <person name="Nino-Vega G."/>
            <person name="Puccia R."/>
            <person name="San-Blas G."/>
            <person name="Soares C.M."/>
            <person name="Birren B.W."/>
            <person name="Cuomo C.A."/>
        </authorList>
    </citation>
    <scope>NUCLEOTIDE SEQUENCE [LARGE SCALE GENOMIC DNA]</scope>
    <source>
        <strain evidence="1 2">Pb18</strain>
    </source>
</reference>
<dbReference type="EMBL" id="KN275963">
    <property type="protein sequence ID" value="KGM91851.1"/>
    <property type="molecule type" value="Genomic_DNA"/>
</dbReference>
<dbReference type="AlphaFoldDB" id="A0A0A0HUZ7"/>
<organism evidence="1 2">
    <name type="scientific">Paracoccidioides brasiliensis (strain Pb18)</name>
    <dbReference type="NCBI Taxonomy" id="502780"/>
    <lineage>
        <taxon>Eukaryota</taxon>
        <taxon>Fungi</taxon>
        <taxon>Dikarya</taxon>
        <taxon>Ascomycota</taxon>
        <taxon>Pezizomycotina</taxon>
        <taxon>Eurotiomycetes</taxon>
        <taxon>Eurotiomycetidae</taxon>
        <taxon>Onygenales</taxon>
        <taxon>Ajellomycetaceae</taxon>
        <taxon>Paracoccidioides</taxon>
    </lineage>
</organism>
<proteinExistence type="predicted"/>
<gene>
    <name evidence="1" type="ORF">PADG_11988</name>
</gene>
<evidence type="ECO:0000313" key="1">
    <source>
        <dbReference type="EMBL" id="KGM91851.1"/>
    </source>
</evidence>
<dbReference type="KEGG" id="pbn:PADG_11988"/>
<dbReference type="VEuPathDB" id="FungiDB:PADG_11988"/>
<name>A0A0A0HUZ7_PARBD</name>
<dbReference type="InParanoid" id="A0A0A0HUZ7"/>
<evidence type="ECO:0000313" key="2">
    <source>
        <dbReference type="Proteomes" id="UP000001628"/>
    </source>
</evidence>